<dbReference type="AlphaFoldDB" id="A0A1E7YVM2"/>
<name>A0A1E7YVM2_9PROT</name>
<sequence>MFESFTISDLELLLHEHLRYQPKLGDSISELLVAIDKRKQEIGERSLFTPASRLFEVEEKQ</sequence>
<gene>
    <name evidence="1" type="ORF">BAE30_07955</name>
</gene>
<dbReference type="EMBL" id="LZYH01000522">
    <property type="protein sequence ID" value="OFC60516.1"/>
    <property type="molecule type" value="Genomic_DNA"/>
</dbReference>
<reference evidence="1 2" key="1">
    <citation type="submission" date="2016-06" db="EMBL/GenBank/DDBJ databases">
        <title>Gene turnover analysis identifies the evolutionary adaptation of the extremophile Acidithiobacillus caldus.</title>
        <authorList>
            <person name="Zhang X."/>
        </authorList>
    </citation>
    <scope>NUCLEOTIDE SEQUENCE [LARGE SCALE GENOMIC DNA]</scope>
    <source>
        <strain evidence="1 2">S1</strain>
    </source>
</reference>
<dbReference type="Proteomes" id="UP000175707">
    <property type="component" value="Unassembled WGS sequence"/>
</dbReference>
<dbReference type="RefSeq" id="WP_309221206.1">
    <property type="nucleotide sequence ID" value="NZ_CP133598.1"/>
</dbReference>
<evidence type="ECO:0000313" key="2">
    <source>
        <dbReference type="Proteomes" id="UP000175707"/>
    </source>
</evidence>
<accession>A0A1E7YVM2</accession>
<organism evidence="1 2">
    <name type="scientific">Acidithiobacillus caldus</name>
    <dbReference type="NCBI Taxonomy" id="33059"/>
    <lineage>
        <taxon>Bacteria</taxon>
        <taxon>Pseudomonadati</taxon>
        <taxon>Pseudomonadota</taxon>
        <taxon>Acidithiobacillia</taxon>
        <taxon>Acidithiobacillales</taxon>
        <taxon>Acidithiobacillaceae</taxon>
        <taxon>Acidithiobacillus</taxon>
    </lineage>
</organism>
<evidence type="ECO:0000313" key="1">
    <source>
        <dbReference type="EMBL" id="OFC60516.1"/>
    </source>
</evidence>
<comment type="caution">
    <text evidence="1">The sequence shown here is derived from an EMBL/GenBank/DDBJ whole genome shotgun (WGS) entry which is preliminary data.</text>
</comment>
<protein>
    <submittedName>
        <fullName evidence="1">Uncharacterized protein</fullName>
    </submittedName>
</protein>
<proteinExistence type="predicted"/>